<evidence type="ECO:0000313" key="3">
    <source>
        <dbReference type="Proteomes" id="UP000593566"/>
    </source>
</evidence>
<evidence type="ECO:0000256" key="1">
    <source>
        <dbReference type="SAM" id="Coils"/>
    </source>
</evidence>
<keyword evidence="3" id="KW-1185">Reference proteome</keyword>
<feature type="coiled-coil region" evidence="1">
    <location>
        <begin position="93"/>
        <end position="120"/>
    </location>
</feature>
<accession>A0A8H6FCQ2</accession>
<dbReference type="Proteomes" id="UP000593566">
    <property type="component" value="Unassembled WGS sequence"/>
</dbReference>
<comment type="caution">
    <text evidence="2">The sequence shown here is derived from an EMBL/GenBank/DDBJ whole genome shotgun (WGS) entry which is preliminary data.</text>
</comment>
<dbReference type="GeneID" id="59328497"/>
<dbReference type="EMBL" id="JACCJB010000010">
    <property type="protein sequence ID" value="KAF6223236.1"/>
    <property type="molecule type" value="Genomic_DNA"/>
</dbReference>
<keyword evidence="1" id="KW-0175">Coiled coil</keyword>
<evidence type="ECO:0000313" key="2">
    <source>
        <dbReference type="EMBL" id="KAF6223236.1"/>
    </source>
</evidence>
<name>A0A8H6FCQ2_9LECA</name>
<gene>
    <name evidence="2" type="ORF">HO133_000078</name>
</gene>
<dbReference type="AlphaFoldDB" id="A0A8H6FCQ2"/>
<dbReference type="RefSeq" id="XP_037152453.1">
    <property type="nucleotide sequence ID" value="XM_037291018.1"/>
</dbReference>
<protein>
    <submittedName>
        <fullName evidence="2">Uncharacterized protein</fullName>
    </submittedName>
</protein>
<sequence>MATCLTTIAYRIMMERLIKQLPPLWPQNGPTNPQSHCCDPWLVEDNLKTLAILDKLTGRGGGKDEVLPTMDPASMRHVDPHTFLKSHSLEHMRANASPQAEELQQEMNKLSERLEDKVGAIGVPEHPALPTAGL</sequence>
<reference evidence="2 3" key="1">
    <citation type="journal article" date="2020" name="Genomics">
        <title>Complete, high-quality genomes from long-read metagenomic sequencing of two wolf lichen thalli reveals enigmatic genome architecture.</title>
        <authorList>
            <person name="McKenzie S.K."/>
            <person name="Walston R.F."/>
            <person name="Allen J.L."/>
        </authorList>
    </citation>
    <scope>NUCLEOTIDE SEQUENCE [LARGE SCALE GENOMIC DNA]</scope>
    <source>
        <strain evidence="2">WasteWater1</strain>
    </source>
</reference>
<proteinExistence type="predicted"/>
<organism evidence="2 3">
    <name type="scientific">Letharia lupina</name>
    <dbReference type="NCBI Taxonomy" id="560253"/>
    <lineage>
        <taxon>Eukaryota</taxon>
        <taxon>Fungi</taxon>
        <taxon>Dikarya</taxon>
        <taxon>Ascomycota</taxon>
        <taxon>Pezizomycotina</taxon>
        <taxon>Lecanoromycetes</taxon>
        <taxon>OSLEUM clade</taxon>
        <taxon>Lecanoromycetidae</taxon>
        <taxon>Lecanorales</taxon>
        <taxon>Lecanorineae</taxon>
        <taxon>Parmeliaceae</taxon>
        <taxon>Letharia</taxon>
    </lineage>
</organism>